<dbReference type="Gene3D" id="3.20.20.80">
    <property type="entry name" value="Glycosidases"/>
    <property type="match status" value="2"/>
</dbReference>
<evidence type="ECO:0000256" key="2">
    <source>
        <dbReference type="RuleBase" id="RU003690"/>
    </source>
</evidence>
<dbReference type="PANTHER" id="PTHR10353">
    <property type="entry name" value="GLYCOSYL HYDROLASE"/>
    <property type="match status" value="1"/>
</dbReference>
<dbReference type="GO" id="GO:0005975">
    <property type="term" value="P:carbohydrate metabolic process"/>
    <property type="evidence" value="ECO:0007669"/>
    <property type="project" value="InterPro"/>
</dbReference>
<dbReference type="Pfam" id="PF00232">
    <property type="entry name" value="Glyco_hydro_1"/>
    <property type="match status" value="2"/>
</dbReference>
<evidence type="ECO:0000313" key="3">
    <source>
        <dbReference type="EMBL" id="KAG8363625.1"/>
    </source>
</evidence>
<dbReference type="InterPro" id="IPR017853">
    <property type="entry name" value="GH"/>
</dbReference>
<dbReference type="InterPro" id="IPR001360">
    <property type="entry name" value="Glyco_hydro_1"/>
</dbReference>
<keyword evidence="4" id="KW-1185">Reference proteome</keyword>
<dbReference type="Proteomes" id="UP000826271">
    <property type="component" value="Unassembled WGS sequence"/>
</dbReference>
<dbReference type="SUPFAM" id="SSF51445">
    <property type="entry name" value="(Trans)glycosidases"/>
    <property type="match status" value="1"/>
</dbReference>
<comment type="similarity">
    <text evidence="1 2">Belongs to the glycosyl hydrolase 1 family.</text>
</comment>
<reference evidence="3" key="1">
    <citation type="submission" date="2019-10" db="EMBL/GenBank/DDBJ databases">
        <authorList>
            <person name="Zhang R."/>
            <person name="Pan Y."/>
            <person name="Wang J."/>
            <person name="Ma R."/>
            <person name="Yu S."/>
        </authorList>
    </citation>
    <scope>NUCLEOTIDE SEQUENCE</scope>
    <source>
        <strain evidence="3">LA-IB0</strain>
        <tissue evidence="3">Leaf</tissue>
    </source>
</reference>
<gene>
    <name evidence="3" type="ORF">BUALT_Bualt19G0041900</name>
</gene>
<sequence>MQFKATTILDFIGKILDGSNGDVADDFYHMYKDDVKLMKDIGLDAFRLSISWSRILPSKTVTIISITPFVTLFHWDLPQALEDEYMGFLSPFIVDDFRDFAEICFKEFGDRVKHWITVNEPFTFINGGGYDGGFLGNLAPGRCSSWANCPEGNSAAEPYVAGHHLLLCHASTVKLYKEKYQATQKGEIGITLVTHWMVPYSNSILDIIAAQRALDFIFGWFLHPIGYGYYPIIMQAVVGNRLPRFTLEQTLMLKGSFDFLGLNYYTGNYASHIFSPSGNVSSTTDQGVRLSSIGDQNNGTIENGIEDPQRIDFYNRHLLAVQESIKQGANVKGLFVWSFLDNFEWGSGYTLRFGICYVDYMNGG</sequence>
<dbReference type="EMBL" id="WHWC01000019">
    <property type="protein sequence ID" value="KAG8363625.1"/>
    <property type="molecule type" value="Genomic_DNA"/>
</dbReference>
<name>A0AAV6W9G9_9LAMI</name>
<evidence type="ECO:0008006" key="5">
    <source>
        <dbReference type="Google" id="ProtNLM"/>
    </source>
</evidence>
<accession>A0AAV6W9G9</accession>
<evidence type="ECO:0000256" key="1">
    <source>
        <dbReference type="ARBA" id="ARBA00010838"/>
    </source>
</evidence>
<dbReference type="GO" id="GO:0008422">
    <property type="term" value="F:beta-glucosidase activity"/>
    <property type="evidence" value="ECO:0007669"/>
    <property type="project" value="TreeGrafter"/>
</dbReference>
<dbReference type="AlphaFoldDB" id="A0AAV6W9G9"/>
<organism evidence="3 4">
    <name type="scientific">Buddleja alternifolia</name>
    <dbReference type="NCBI Taxonomy" id="168488"/>
    <lineage>
        <taxon>Eukaryota</taxon>
        <taxon>Viridiplantae</taxon>
        <taxon>Streptophyta</taxon>
        <taxon>Embryophyta</taxon>
        <taxon>Tracheophyta</taxon>
        <taxon>Spermatophyta</taxon>
        <taxon>Magnoliopsida</taxon>
        <taxon>eudicotyledons</taxon>
        <taxon>Gunneridae</taxon>
        <taxon>Pentapetalae</taxon>
        <taxon>asterids</taxon>
        <taxon>lamiids</taxon>
        <taxon>Lamiales</taxon>
        <taxon>Scrophulariaceae</taxon>
        <taxon>Buddlejeae</taxon>
        <taxon>Buddleja</taxon>
    </lineage>
</organism>
<dbReference type="PRINTS" id="PR00131">
    <property type="entry name" value="GLHYDRLASE1"/>
</dbReference>
<comment type="caution">
    <text evidence="3">The sequence shown here is derived from an EMBL/GenBank/DDBJ whole genome shotgun (WGS) entry which is preliminary data.</text>
</comment>
<dbReference type="PANTHER" id="PTHR10353:SF318">
    <property type="entry name" value="BETA-GLUCOSIDASE 31-RELATED"/>
    <property type="match status" value="1"/>
</dbReference>
<proteinExistence type="inferred from homology"/>
<protein>
    <recommendedName>
        <fullName evidence="5">Beta-glucosidase</fullName>
    </recommendedName>
</protein>
<evidence type="ECO:0000313" key="4">
    <source>
        <dbReference type="Proteomes" id="UP000826271"/>
    </source>
</evidence>